<sequence length="94" mass="10741">MNTEHPSLATHVKEIMKNANSYKPEIVAIAKALQRAFKPVQKRKRNNKPLVPEKNPLTPEKPPLLPEAFAWLGKQALVKALVHLKSLRFWRRAA</sequence>
<keyword evidence="3" id="KW-1185">Reference proteome</keyword>
<name>A0A0P1BDN3_9BASI</name>
<dbReference type="EMBL" id="CCYA01000240">
    <property type="protein sequence ID" value="CEH14076.1"/>
    <property type="molecule type" value="Genomic_DNA"/>
</dbReference>
<evidence type="ECO:0000313" key="2">
    <source>
        <dbReference type="EMBL" id="CEH14076.1"/>
    </source>
</evidence>
<protein>
    <submittedName>
        <fullName evidence="2">Uncharacterized protein</fullName>
    </submittedName>
</protein>
<reference evidence="2 3" key="1">
    <citation type="submission" date="2014-09" db="EMBL/GenBank/DDBJ databases">
        <authorList>
            <person name="Magalhaes I.L.F."/>
            <person name="Oliveira U."/>
            <person name="Santos F.R."/>
            <person name="Vidigal T.H.D.A."/>
            <person name="Brescovit A.D."/>
            <person name="Santos A.J."/>
        </authorList>
    </citation>
    <scope>NUCLEOTIDE SEQUENCE [LARGE SCALE GENOMIC DNA]</scope>
</reference>
<evidence type="ECO:0000313" key="3">
    <source>
        <dbReference type="Proteomes" id="UP000054845"/>
    </source>
</evidence>
<accession>A0A0P1BDN3</accession>
<evidence type="ECO:0000256" key="1">
    <source>
        <dbReference type="SAM" id="MobiDB-lite"/>
    </source>
</evidence>
<dbReference type="AlphaFoldDB" id="A0A0P1BDN3"/>
<feature type="region of interest" description="Disordered" evidence="1">
    <location>
        <begin position="41"/>
        <end position="61"/>
    </location>
</feature>
<dbReference type="Proteomes" id="UP000054845">
    <property type="component" value="Unassembled WGS sequence"/>
</dbReference>
<organism evidence="2 3">
    <name type="scientific">Ceraceosorus bombacis</name>
    <dbReference type="NCBI Taxonomy" id="401625"/>
    <lineage>
        <taxon>Eukaryota</taxon>
        <taxon>Fungi</taxon>
        <taxon>Dikarya</taxon>
        <taxon>Basidiomycota</taxon>
        <taxon>Ustilaginomycotina</taxon>
        <taxon>Exobasidiomycetes</taxon>
        <taxon>Ceraceosorales</taxon>
        <taxon>Ceraceosoraceae</taxon>
        <taxon>Ceraceosorus</taxon>
    </lineage>
</organism>
<proteinExistence type="predicted"/>
<dbReference type="EMBL" id="CCYA01000019">
    <property type="protein sequence ID" value="CEG19316.1"/>
    <property type="molecule type" value="Genomic_DNA"/>
</dbReference>